<evidence type="ECO:0000313" key="6">
    <source>
        <dbReference type="Proteomes" id="UP000325291"/>
    </source>
</evidence>
<dbReference type="RefSeq" id="WP_111366091.1">
    <property type="nucleotide sequence ID" value="NZ_VINQ01000005.1"/>
</dbReference>
<dbReference type="Pfam" id="PF03480">
    <property type="entry name" value="DctP"/>
    <property type="match status" value="1"/>
</dbReference>
<dbReference type="CDD" id="cd13602">
    <property type="entry name" value="PBP2_TRAP_BpDctp6_7"/>
    <property type="match status" value="1"/>
</dbReference>
<dbReference type="AlphaFoldDB" id="A0A5A9ZH86"/>
<name>A0A5A9ZH86_9RHOB</name>
<evidence type="ECO:0000256" key="4">
    <source>
        <dbReference type="SAM" id="SignalP"/>
    </source>
</evidence>
<dbReference type="PANTHER" id="PTHR33376">
    <property type="match status" value="1"/>
</dbReference>
<dbReference type="InterPro" id="IPR038404">
    <property type="entry name" value="TRAP_DctP_sf"/>
</dbReference>
<sequence length="325" mass="34892">MKHLTTLAAASAIAIGAAAPALAEKWDMPLAYAASNFHSENAAQFAACVTENSGGAVEIVTHPSGSLFGGNDIKRAVQSGQALIGERLISAHQNENPLFGIDSIPFLATSYDDHERLWDVAGPKVAEALDAQNLHYLYSVPWPPQGLYFNQPIESVADMQGIKFRSYSTATARMAEMTGMLPVQVEAAELSQALATGVAEAFISSGATGYDRKVWEHLSHFYEVDAWLPRNVIFVNKDAWDGLDDAAKGAMNDCAAEAKARGLQMSKDYTQFTLDGLKEGGMEVGRAGDALVAELQEIGATMTEEWLESAGEEGRAIVEAYRASQ</sequence>
<keyword evidence="2 4" id="KW-0732">Signal</keyword>
<protein>
    <submittedName>
        <fullName evidence="5">TRAP transporter substrate-binding protein</fullName>
    </submittedName>
</protein>
<keyword evidence="3" id="KW-0574">Periplasm</keyword>
<dbReference type="GO" id="GO:0055085">
    <property type="term" value="P:transmembrane transport"/>
    <property type="evidence" value="ECO:0007669"/>
    <property type="project" value="InterPro"/>
</dbReference>
<organism evidence="5 6">
    <name type="scientific">Aquicoccus porphyridii</name>
    <dbReference type="NCBI Taxonomy" id="1852029"/>
    <lineage>
        <taxon>Bacteria</taxon>
        <taxon>Pseudomonadati</taxon>
        <taxon>Pseudomonadota</taxon>
        <taxon>Alphaproteobacteria</taxon>
        <taxon>Rhodobacterales</taxon>
        <taxon>Paracoccaceae</taxon>
        <taxon>Aquicoccus</taxon>
    </lineage>
</organism>
<reference evidence="5 6" key="1">
    <citation type="submission" date="2019-07" db="EMBL/GenBank/DDBJ databases">
        <title>Aquicoccus porphyridii gen. nov., sp. nov., isolated from a small marine red alga, Porphyridium marinum.</title>
        <authorList>
            <person name="Liu L."/>
        </authorList>
    </citation>
    <scope>NUCLEOTIDE SEQUENCE [LARGE SCALE GENOMIC DNA]</scope>
    <source>
        <strain evidence="5 6">L1 8-17</strain>
    </source>
</reference>
<proteinExistence type="predicted"/>
<comment type="subcellular location">
    <subcellularLocation>
        <location evidence="1">Periplasm</location>
    </subcellularLocation>
</comment>
<gene>
    <name evidence="5" type="ORF">FLO80_09425</name>
</gene>
<feature type="chain" id="PRO_5022693717" evidence="4">
    <location>
        <begin position="24"/>
        <end position="325"/>
    </location>
</feature>
<comment type="caution">
    <text evidence="5">The sequence shown here is derived from an EMBL/GenBank/DDBJ whole genome shotgun (WGS) entry which is preliminary data.</text>
</comment>
<dbReference type="PANTHER" id="PTHR33376:SF4">
    <property type="entry name" value="SIALIC ACID-BINDING PERIPLASMIC PROTEIN SIAP"/>
    <property type="match status" value="1"/>
</dbReference>
<feature type="signal peptide" evidence="4">
    <location>
        <begin position="1"/>
        <end position="23"/>
    </location>
</feature>
<evidence type="ECO:0000256" key="1">
    <source>
        <dbReference type="ARBA" id="ARBA00004418"/>
    </source>
</evidence>
<keyword evidence="6" id="KW-1185">Reference proteome</keyword>
<accession>A0A5A9ZH86</accession>
<evidence type="ECO:0000313" key="5">
    <source>
        <dbReference type="EMBL" id="KAA0916322.1"/>
    </source>
</evidence>
<dbReference type="EMBL" id="VINQ01000005">
    <property type="protein sequence ID" value="KAA0916322.1"/>
    <property type="molecule type" value="Genomic_DNA"/>
</dbReference>
<dbReference type="NCBIfam" id="NF037995">
    <property type="entry name" value="TRAP_S1"/>
    <property type="match status" value="1"/>
</dbReference>
<dbReference type="GO" id="GO:0042597">
    <property type="term" value="C:periplasmic space"/>
    <property type="evidence" value="ECO:0007669"/>
    <property type="project" value="UniProtKB-SubCell"/>
</dbReference>
<evidence type="ECO:0000256" key="2">
    <source>
        <dbReference type="ARBA" id="ARBA00022729"/>
    </source>
</evidence>
<dbReference type="Proteomes" id="UP000325291">
    <property type="component" value="Unassembled WGS sequence"/>
</dbReference>
<dbReference type="Gene3D" id="3.40.190.170">
    <property type="entry name" value="Bacterial extracellular solute-binding protein, family 7"/>
    <property type="match status" value="1"/>
</dbReference>
<evidence type="ECO:0000256" key="3">
    <source>
        <dbReference type="ARBA" id="ARBA00022764"/>
    </source>
</evidence>
<dbReference type="InterPro" id="IPR018389">
    <property type="entry name" value="DctP_fam"/>
</dbReference>